<sequence>MKNTIFAAFISLLITVTPQLALSAEGSDTEEEGSSGSDSGASDSEAGTAAGSAASGSAIGGISLGTIAAVVAIAAAA</sequence>
<name>A0A382VWZ1_9ZZZZ</name>
<feature type="compositionally biased region" description="Low complexity" evidence="1">
    <location>
        <begin position="34"/>
        <end position="57"/>
    </location>
</feature>
<organism evidence="2">
    <name type="scientific">marine metagenome</name>
    <dbReference type="NCBI Taxonomy" id="408172"/>
    <lineage>
        <taxon>unclassified sequences</taxon>
        <taxon>metagenomes</taxon>
        <taxon>ecological metagenomes</taxon>
    </lineage>
</organism>
<dbReference type="EMBL" id="UINC01155250">
    <property type="protein sequence ID" value="SVD50994.1"/>
    <property type="molecule type" value="Genomic_DNA"/>
</dbReference>
<evidence type="ECO:0000256" key="1">
    <source>
        <dbReference type="SAM" id="MobiDB-lite"/>
    </source>
</evidence>
<dbReference type="AlphaFoldDB" id="A0A382VWZ1"/>
<protein>
    <submittedName>
        <fullName evidence="2">Uncharacterized protein</fullName>
    </submittedName>
</protein>
<evidence type="ECO:0000313" key="2">
    <source>
        <dbReference type="EMBL" id="SVD50994.1"/>
    </source>
</evidence>
<accession>A0A382VWZ1</accession>
<feature type="non-terminal residue" evidence="2">
    <location>
        <position position="77"/>
    </location>
</feature>
<proteinExistence type="predicted"/>
<reference evidence="2" key="1">
    <citation type="submission" date="2018-05" db="EMBL/GenBank/DDBJ databases">
        <authorList>
            <person name="Lanie J.A."/>
            <person name="Ng W.-L."/>
            <person name="Kazmierczak K.M."/>
            <person name="Andrzejewski T.M."/>
            <person name="Davidsen T.M."/>
            <person name="Wayne K.J."/>
            <person name="Tettelin H."/>
            <person name="Glass J.I."/>
            <person name="Rusch D."/>
            <person name="Podicherti R."/>
            <person name="Tsui H.-C.T."/>
            <person name="Winkler M.E."/>
        </authorList>
    </citation>
    <scope>NUCLEOTIDE SEQUENCE</scope>
</reference>
<feature type="region of interest" description="Disordered" evidence="1">
    <location>
        <begin position="23"/>
        <end position="59"/>
    </location>
</feature>
<gene>
    <name evidence="2" type="ORF">METZ01_LOCUS403848</name>
</gene>